<dbReference type="RefSeq" id="WP_110672956.1">
    <property type="nucleotide sequence ID" value="NZ_PYBW01000140.1"/>
</dbReference>
<evidence type="ECO:0000313" key="2">
    <source>
        <dbReference type="EMBL" id="PYC68203.1"/>
    </source>
</evidence>
<proteinExistence type="predicted"/>
<name>A0A2V4N8K4_9ACTN</name>
<reference evidence="2 3" key="1">
    <citation type="submission" date="2018-03" db="EMBL/GenBank/DDBJ databases">
        <title>Bioinformatic expansion and discovery of thiopeptide antibiotics.</title>
        <authorList>
            <person name="Schwalen C.J."/>
            <person name="Hudson G.A."/>
            <person name="Mitchell D.A."/>
        </authorList>
    </citation>
    <scope>NUCLEOTIDE SEQUENCE [LARGE SCALE GENOMIC DNA]</scope>
    <source>
        <strain evidence="2 3">ATCC 21389</strain>
    </source>
</reference>
<dbReference type="Pfam" id="PF13472">
    <property type="entry name" value="Lipase_GDSL_2"/>
    <property type="match status" value="1"/>
</dbReference>
<dbReference type="EMBL" id="PYBW01000140">
    <property type="protein sequence ID" value="PYC68203.1"/>
    <property type="molecule type" value="Genomic_DNA"/>
</dbReference>
<dbReference type="InterPro" id="IPR036514">
    <property type="entry name" value="SGNH_hydro_sf"/>
</dbReference>
<keyword evidence="3" id="KW-1185">Reference proteome</keyword>
<accession>A0A2V4N8K4</accession>
<comment type="caution">
    <text evidence="2">The sequence shown here is derived from an EMBL/GenBank/DDBJ whole genome shotgun (WGS) entry which is preliminary data.</text>
</comment>
<dbReference type="InterPro" id="IPR013830">
    <property type="entry name" value="SGNH_hydro"/>
</dbReference>
<dbReference type="PANTHER" id="PTHR43784">
    <property type="entry name" value="GDSL-LIKE LIPASE/ACYLHYDROLASE, PUTATIVE (AFU_ORTHOLOGUE AFUA_2G00820)-RELATED"/>
    <property type="match status" value="1"/>
</dbReference>
<dbReference type="SUPFAM" id="SSF52266">
    <property type="entry name" value="SGNH hydrolase"/>
    <property type="match status" value="1"/>
</dbReference>
<feature type="domain" description="SGNH hydrolase-type esterase" evidence="1">
    <location>
        <begin position="24"/>
        <end position="198"/>
    </location>
</feature>
<dbReference type="InterPro" id="IPR053140">
    <property type="entry name" value="GDSL_Rv0518-like"/>
</dbReference>
<dbReference type="PANTHER" id="PTHR43784:SF2">
    <property type="entry name" value="GDSL-LIKE LIPASE_ACYLHYDROLASE, PUTATIVE (AFU_ORTHOLOGUE AFUA_2G00820)-RELATED"/>
    <property type="match status" value="1"/>
</dbReference>
<organism evidence="2 3">
    <name type="scientific">Streptomyces tateyamensis</name>
    <dbReference type="NCBI Taxonomy" id="565073"/>
    <lineage>
        <taxon>Bacteria</taxon>
        <taxon>Bacillati</taxon>
        <taxon>Actinomycetota</taxon>
        <taxon>Actinomycetes</taxon>
        <taxon>Kitasatosporales</taxon>
        <taxon>Streptomycetaceae</taxon>
        <taxon>Streptomyces</taxon>
    </lineage>
</organism>
<dbReference type="Gene3D" id="3.40.50.1110">
    <property type="entry name" value="SGNH hydrolase"/>
    <property type="match status" value="1"/>
</dbReference>
<gene>
    <name evidence="2" type="ORF">C7C46_29330</name>
</gene>
<protein>
    <submittedName>
        <fullName evidence="2">Lipase</fullName>
    </submittedName>
</protein>
<dbReference type="AlphaFoldDB" id="A0A2V4N8K4"/>
<sequence>MTAPTLPDGALAPAPRARALCFVALGDSVTEGVGAPAEGGWRGWPTLLAPSLASAGDTVEHHNLAVSGAQCADLTDRQLHAALALRPQVAAVVVGGNDTLRAGFEITRTVAALHTTLGELGAAGALVLTACLPDPGALLGLPGALRRPLARRMAAVNTAVHELSERHQAIHLHLAELPWLRDRALLSADRLHPSPLGHLLIARQFHALLAARGLPVGAPPAELAAPPAPSRAADLWWLLTRGTAWLARRSVDLIPGLCAVAAVESFRTLCGRAPAMDARAVAEARAAVASLP</sequence>
<dbReference type="CDD" id="cd01832">
    <property type="entry name" value="SGNH_hydrolase_like_1"/>
    <property type="match status" value="1"/>
</dbReference>
<dbReference type="Proteomes" id="UP000248039">
    <property type="component" value="Unassembled WGS sequence"/>
</dbReference>
<dbReference type="OrthoDB" id="3465773at2"/>
<evidence type="ECO:0000313" key="3">
    <source>
        <dbReference type="Proteomes" id="UP000248039"/>
    </source>
</evidence>
<evidence type="ECO:0000259" key="1">
    <source>
        <dbReference type="Pfam" id="PF13472"/>
    </source>
</evidence>